<dbReference type="OrthoDB" id="78686at2759"/>
<organism evidence="1">
    <name type="scientific">Aphanomyces invadans</name>
    <dbReference type="NCBI Taxonomy" id="157072"/>
    <lineage>
        <taxon>Eukaryota</taxon>
        <taxon>Sar</taxon>
        <taxon>Stramenopiles</taxon>
        <taxon>Oomycota</taxon>
        <taxon>Saprolegniomycetes</taxon>
        <taxon>Saprolegniales</taxon>
        <taxon>Verrucalvaceae</taxon>
        <taxon>Aphanomyces</taxon>
    </lineage>
</organism>
<proteinExistence type="predicted"/>
<dbReference type="RefSeq" id="XP_008874051.1">
    <property type="nucleotide sequence ID" value="XM_008875829.1"/>
</dbReference>
<dbReference type="GeneID" id="20086730"/>
<accession>A0A024TTH1</accession>
<dbReference type="VEuPathDB" id="FungiDB:H310_09680"/>
<gene>
    <name evidence="1" type="ORF">H310_09680</name>
</gene>
<dbReference type="AlphaFoldDB" id="A0A024TTH1"/>
<dbReference type="Gene3D" id="1.10.10.60">
    <property type="entry name" value="Homeodomain-like"/>
    <property type="match status" value="1"/>
</dbReference>
<dbReference type="EMBL" id="KI913973">
    <property type="protein sequence ID" value="ETV97343.1"/>
    <property type="molecule type" value="Genomic_DNA"/>
</dbReference>
<evidence type="ECO:0000313" key="1">
    <source>
        <dbReference type="EMBL" id="ETV97343.1"/>
    </source>
</evidence>
<sequence>MGNVAQLTPAEHGAILAFHKAGYSNRVTARDIGRSKDVLRCFLRDPDGYCTKYKGMKPKVLVGSAGRHFLRKASKQGTSARILKTSLDLEASLRTSACNTARR</sequence>
<reference evidence="1" key="1">
    <citation type="submission" date="2013-12" db="EMBL/GenBank/DDBJ databases">
        <title>The Genome Sequence of Aphanomyces invadans NJM9701.</title>
        <authorList>
            <consortium name="The Broad Institute Genomics Platform"/>
            <person name="Russ C."/>
            <person name="Tyler B."/>
            <person name="van West P."/>
            <person name="Dieguez-Uribeondo J."/>
            <person name="Young S.K."/>
            <person name="Zeng Q."/>
            <person name="Gargeya S."/>
            <person name="Fitzgerald M."/>
            <person name="Abouelleil A."/>
            <person name="Alvarado L."/>
            <person name="Chapman S.B."/>
            <person name="Gainer-Dewar J."/>
            <person name="Goldberg J."/>
            <person name="Griggs A."/>
            <person name="Gujja S."/>
            <person name="Hansen M."/>
            <person name="Howarth C."/>
            <person name="Imamovic A."/>
            <person name="Ireland A."/>
            <person name="Larimer J."/>
            <person name="McCowan C."/>
            <person name="Murphy C."/>
            <person name="Pearson M."/>
            <person name="Poon T.W."/>
            <person name="Priest M."/>
            <person name="Roberts A."/>
            <person name="Saif S."/>
            <person name="Shea T."/>
            <person name="Sykes S."/>
            <person name="Wortman J."/>
            <person name="Nusbaum C."/>
            <person name="Birren B."/>
        </authorList>
    </citation>
    <scope>NUCLEOTIDE SEQUENCE [LARGE SCALE GENOMIC DNA]</scope>
    <source>
        <strain evidence="1">NJM9701</strain>
    </source>
</reference>
<protein>
    <recommendedName>
        <fullName evidence="2">Tc3 transposase DNA binding domain-containing protein</fullName>
    </recommendedName>
</protein>
<name>A0A024TTH1_9STRA</name>
<evidence type="ECO:0008006" key="2">
    <source>
        <dbReference type="Google" id="ProtNLM"/>
    </source>
</evidence>